<dbReference type="InterPro" id="IPR029068">
    <property type="entry name" value="Glyas_Bleomycin-R_OHBP_Dase"/>
</dbReference>
<dbReference type="RefSeq" id="WP_397084194.1">
    <property type="nucleotide sequence ID" value="NZ_JBITGY010000006.1"/>
</dbReference>
<accession>A0ABW7YWP6</accession>
<dbReference type="Gene3D" id="3.10.180.10">
    <property type="entry name" value="2,3-Dihydroxybiphenyl 1,2-Dioxygenase, domain 1"/>
    <property type="match status" value="1"/>
</dbReference>
<evidence type="ECO:0000313" key="2">
    <source>
        <dbReference type="Proteomes" id="UP001612741"/>
    </source>
</evidence>
<proteinExistence type="predicted"/>
<dbReference type="EMBL" id="JBITGY010000006">
    <property type="protein sequence ID" value="MFI6500347.1"/>
    <property type="molecule type" value="Genomic_DNA"/>
</dbReference>
<dbReference type="PANTHER" id="PTHR36503:SF2">
    <property type="entry name" value="BLR2408 PROTEIN"/>
    <property type="match status" value="1"/>
</dbReference>
<evidence type="ECO:0000313" key="1">
    <source>
        <dbReference type="EMBL" id="MFI6500347.1"/>
    </source>
</evidence>
<protein>
    <submittedName>
        <fullName evidence="1">VOC family protein</fullName>
    </submittedName>
</protein>
<sequence>MSLFVNLHVKNLPASLGFFEKLGYTVDEQLTGDEAGCLHLGPGASLLLVTEPFFTSITGTQIPDTAAVNEVALALQVEGGRARVDELIGIVVANGGTVQGEPEDNEFMYSRSFRDLDGHLWSVLHMG</sequence>
<keyword evidence="2" id="KW-1185">Reference proteome</keyword>
<name>A0ABW7YWP6_9ACTN</name>
<dbReference type="Proteomes" id="UP001612741">
    <property type="component" value="Unassembled WGS sequence"/>
</dbReference>
<dbReference type="PANTHER" id="PTHR36503">
    <property type="entry name" value="BLR2520 PROTEIN"/>
    <property type="match status" value="1"/>
</dbReference>
<reference evidence="1 2" key="1">
    <citation type="submission" date="2024-10" db="EMBL/GenBank/DDBJ databases">
        <title>The Natural Products Discovery Center: Release of the First 8490 Sequenced Strains for Exploring Actinobacteria Biosynthetic Diversity.</title>
        <authorList>
            <person name="Kalkreuter E."/>
            <person name="Kautsar S.A."/>
            <person name="Yang D."/>
            <person name="Bader C.D."/>
            <person name="Teijaro C.N."/>
            <person name="Fluegel L."/>
            <person name="Davis C.M."/>
            <person name="Simpson J.R."/>
            <person name="Lauterbach L."/>
            <person name="Steele A.D."/>
            <person name="Gui C."/>
            <person name="Meng S."/>
            <person name="Li G."/>
            <person name="Viehrig K."/>
            <person name="Ye F."/>
            <person name="Su P."/>
            <person name="Kiefer A.F."/>
            <person name="Nichols A."/>
            <person name="Cepeda A.J."/>
            <person name="Yan W."/>
            <person name="Fan B."/>
            <person name="Jiang Y."/>
            <person name="Adhikari A."/>
            <person name="Zheng C.-J."/>
            <person name="Schuster L."/>
            <person name="Cowan T.M."/>
            <person name="Smanski M.J."/>
            <person name="Chevrette M.G."/>
            <person name="De Carvalho L.P.S."/>
            <person name="Shen B."/>
        </authorList>
    </citation>
    <scope>NUCLEOTIDE SEQUENCE [LARGE SCALE GENOMIC DNA]</scope>
    <source>
        <strain evidence="1 2">NPDC050545</strain>
    </source>
</reference>
<comment type="caution">
    <text evidence="1">The sequence shown here is derived from an EMBL/GenBank/DDBJ whole genome shotgun (WGS) entry which is preliminary data.</text>
</comment>
<organism evidence="1 2">
    <name type="scientific">Nonomuraea typhae</name>
    <dbReference type="NCBI Taxonomy" id="2603600"/>
    <lineage>
        <taxon>Bacteria</taxon>
        <taxon>Bacillati</taxon>
        <taxon>Actinomycetota</taxon>
        <taxon>Actinomycetes</taxon>
        <taxon>Streptosporangiales</taxon>
        <taxon>Streptosporangiaceae</taxon>
        <taxon>Nonomuraea</taxon>
    </lineage>
</organism>
<gene>
    <name evidence="1" type="ORF">ACIBG2_23415</name>
</gene>
<dbReference type="SUPFAM" id="SSF54593">
    <property type="entry name" value="Glyoxalase/Bleomycin resistance protein/Dihydroxybiphenyl dioxygenase"/>
    <property type="match status" value="1"/>
</dbReference>